<comment type="similarity">
    <text evidence="2">Belongs to the bacterial solute-binding protein 2 family.</text>
</comment>
<feature type="signal peptide" evidence="3">
    <location>
        <begin position="1"/>
        <end position="20"/>
    </location>
</feature>
<dbReference type="EMBL" id="JAOQJX010000001">
    <property type="protein sequence ID" value="MCU6746212.1"/>
    <property type="molecule type" value="Genomic_DNA"/>
</dbReference>
<dbReference type="PANTHER" id="PTHR30036">
    <property type="entry name" value="D-XYLOSE-BINDING PERIPLASMIC PROTEIN"/>
    <property type="match status" value="1"/>
</dbReference>
<dbReference type="SUPFAM" id="SSF53822">
    <property type="entry name" value="Periplasmic binding protein-like I"/>
    <property type="match status" value="1"/>
</dbReference>
<dbReference type="InterPro" id="IPR050555">
    <property type="entry name" value="Bact_Solute-Bind_Prot2"/>
</dbReference>
<feature type="domain" description="Periplasmic binding protein" evidence="4">
    <location>
        <begin position="48"/>
        <end position="305"/>
    </location>
</feature>
<dbReference type="Proteomes" id="UP001652394">
    <property type="component" value="Unassembled WGS sequence"/>
</dbReference>
<feature type="chain" id="PRO_5045878505" evidence="3">
    <location>
        <begin position="21"/>
        <end position="347"/>
    </location>
</feature>
<reference evidence="5 6" key="1">
    <citation type="journal article" date="2021" name="ISME Commun">
        <title>Automated analysis of genomic sequences facilitates high-throughput and comprehensive description of bacteria.</title>
        <authorList>
            <person name="Hitch T.C.A."/>
        </authorList>
    </citation>
    <scope>NUCLEOTIDE SEQUENCE [LARGE SCALE GENOMIC DNA]</scope>
    <source>
        <strain evidence="5 6">H2_18</strain>
    </source>
</reference>
<sequence length="347" mass="36929">MKKKLLSLFLVSVMAFSLVACGTIDNQTADTSSSEKSSGGSDSSSYTIAVVPKTTSLSWYERMEEGVQEYAKENNVDAFFTGPSEADGALQAQYIEDLISQGVDAICVVPLSTESLEPVLKKAREAGIVVITHEGAGMENIDYDLEAFSNVEYGERLMEVLGEAVGGEGEYIQIVSGLTSASHIEWTAAAQEYAAENYPNLTMYGDLIESNDDQSTAYEKVVEALTANPNINAIMGCSMTDASGAALAVEELGLTGQVKIVGTGLVSNAGDYVRNGTIDMATFWDPALAGEALIEMAVMTLNGEQLAEGADLGVDGYTKMTLEGNVLQGQAWIEVTEDNVDDPAYDF</sequence>
<dbReference type="InterPro" id="IPR028082">
    <property type="entry name" value="Peripla_BP_I"/>
</dbReference>
<dbReference type="InterPro" id="IPR025997">
    <property type="entry name" value="SBP_2_dom"/>
</dbReference>
<keyword evidence="6" id="KW-1185">Reference proteome</keyword>
<name>A0ABT2T7K6_9FIRM</name>
<evidence type="ECO:0000313" key="5">
    <source>
        <dbReference type="EMBL" id="MCU6746212.1"/>
    </source>
</evidence>
<accession>A0ABT2T7K6</accession>
<dbReference type="RefSeq" id="WP_242866611.1">
    <property type="nucleotide sequence ID" value="NZ_JAOQJX010000001.1"/>
</dbReference>
<evidence type="ECO:0000259" key="4">
    <source>
        <dbReference type="Pfam" id="PF13407"/>
    </source>
</evidence>
<evidence type="ECO:0000256" key="1">
    <source>
        <dbReference type="ARBA" id="ARBA00004196"/>
    </source>
</evidence>
<organism evidence="5 6">
    <name type="scientific">Faecalicatena acetigenes</name>
    <dbReference type="NCBI Taxonomy" id="2981790"/>
    <lineage>
        <taxon>Bacteria</taxon>
        <taxon>Bacillati</taxon>
        <taxon>Bacillota</taxon>
        <taxon>Clostridia</taxon>
        <taxon>Lachnospirales</taxon>
        <taxon>Lachnospiraceae</taxon>
        <taxon>Faecalicatena</taxon>
    </lineage>
</organism>
<dbReference type="PROSITE" id="PS51257">
    <property type="entry name" value="PROKAR_LIPOPROTEIN"/>
    <property type="match status" value="1"/>
</dbReference>
<proteinExistence type="inferred from homology"/>
<protein>
    <submittedName>
        <fullName evidence="5">Autoinducer 2 ABC transporter substrate-binding protein</fullName>
    </submittedName>
</protein>
<keyword evidence="3" id="KW-0732">Signal</keyword>
<evidence type="ECO:0000256" key="2">
    <source>
        <dbReference type="ARBA" id="ARBA00007639"/>
    </source>
</evidence>
<comment type="subcellular location">
    <subcellularLocation>
        <location evidence="1">Cell envelope</location>
    </subcellularLocation>
</comment>
<comment type="caution">
    <text evidence="5">The sequence shown here is derived from an EMBL/GenBank/DDBJ whole genome shotgun (WGS) entry which is preliminary data.</text>
</comment>
<dbReference type="Gene3D" id="3.40.50.2300">
    <property type="match status" value="2"/>
</dbReference>
<evidence type="ECO:0000256" key="3">
    <source>
        <dbReference type="SAM" id="SignalP"/>
    </source>
</evidence>
<dbReference type="Pfam" id="PF13407">
    <property type="entry name" value="Peripla_BP_4"/>
    <property type="match status" value="1"/>
</dbReference>
<dbReference type="PANTHER" id="PTHR30036:SF7">
    <property type="entry name" value="ABC TRANSPORTER PERIPLASMIC-BINDING PROTEIN YPHF"/>
    <property type="match status" value="1"/>
</dbReference>
<evidence type="ECO:0000313" key="6">
    <source>
        <dbReference type="Proteomes" id="UP001652394"/>
    </source>
</evidence>
<gene>
    <name evidence="5" type="ORF">OCV51_00810</name>
</gene>
<dbReference type="CDD" id="cd20001">
    <property type="entry name" value="PBP1_LsrB_Quorum_Sensing-like"/>
    <property type="match status" value="1"/>
</dbReference>